<dbReference type="AlphaFoldDB" id="A0A6A8HUS4"/>
<keyword evidence="6 11" id="KW-0418">Kinase</keyword>
<evidence type="ECO:0000256" key="5">
    <source>
        <dbReference type="ARBA" id="ARBA00022741"/>
    </source>
</evidence>
<dbReference type="Gene3D" id="3.30.565.10">
    <property type="entry name" value="Histidine kinase-like ATPase, C-terminal domain"/>
    <property type="match status" value="1"/>
</dbReference>
<protein>
    <recommendedName>
        <fullName evidence="2">histidine kinase</fullName>
        <ecNumber evidence="2">2.7.13.3</ecNumber>
    </recommendedName>
</protein>
<dbReference type="InterPro" id="IPR050482">
    <property type="entry name" value="Sensor_HK_TwoCompSys"/>
</dbReference>
<keyword evidence="4" id="KW-0808">Transferase</keyword>
<dbReference type="InterPro" id="IPR011712">
    <property type="entry name" value="Sig_transdc_His_kin_sub3_dim/P"/>
</dbReference>
<dbReference type="PANTHER" id="PTHR24421">
    <property type="entry name" value="NITRATE/NITRITE SENSOR PROTEIN NARX-RELATED"/>
    <property type="match status" value="1"/>
</dbReference>
<dbReference type="GO" id="GO:0000155">
    <property type="term" value="F:phosphorelay sensor kinase activity"/>
    <property type="evidence" value="ECO:0007669"/>
    <property type="project" value="InterPro"/>
</dbReference>
<evidence type="ECO:0000256" key="7">
    <source>
        <dbReference type="ARBA" id="ARBA00022840"/>
    </source>
</evidence>
<evidence type="ECO:0000256" key="8">
    <source>
        <dbReference type="ARBA" id="ARBA00023012"/>
    </source>
</evidence>
<dbReference type="GO" id="GO:0005524">
    <property type="term" value="F:ATP binding"/>
    <property type="evidence" value="ECO:0007669"/>
    <property type="project" value="UniProtKB-KW"/>
</dbReference>
<dbReference type="InterPro" id="IPR036890">
    <property type="entry name" value="HATPase_C_sf"/>
</dbReference>
<sequence>MTFLGIMFYSSTYLFATKYIIEKGLSYYLLEKASVVPTSPVELYFLSTATFAVLVFIICFRREMQGTVWNYAWIVIELVVMVILFLEMRASYNGMIFLVFADVFFSTKDLYSLKRKFYWVLFIGFGSVCLVLSNYNLVAMFFHLPSIEVYINFLPERINLEMNLCKNLIDIFSLIVFIITLLTYIIYSTNEKRNIEEELRMADKVNADLKSYVTLAEENAELRERKRISREIHDTLGHALTGIAAGIDAVMVLIDIDRDGAKKQLENISRVVREGIIDVRNSLNKLRPEALKEGTLQGSLEKMIQNYTDVSKINVKLCYQWGDADFEKTTEDVIFRTIEESITNSLRHGHAKNVSIILTQDEDNYHVVIQDDGTGASEFKYGFGLTQMSERIAIIGGKVSYDGKDGFKTMIEFKRRDENG</sequence>
<comment type="caution">
    <text evidence="11">The sequence shown here is derived from an EMBL/GenBank/DDBJ whole genome shotgun (WGS) entry which is preliminary data.</text>
</comment>
<name>A0A6A8HUS4_9LACO</name>
<feature type="domain" description="Signal transduction histidine kinase subgroup 3 dimerisation and phosphoacceptor" evidence="10">
    <location>
        <begin position="224"/>
        <end position="291"/>
    </location>
</feature>
<evidence type="ECO:0000256" key="6">
    <source>
        <dbReference type="ARBA" id="ARBA00022777"/>
    </source>
</evidence>
<evidence type="ECO:0000259" key="10">
    <source>
        <dbReference type="Pfam" id="PF07730"/>
    </source>
</evidence>
<evidence type="ECO:0000256" key="3">
    <source>
        <dbReference type="ARBA" id="ARBA00022553"/>
    </source>
</evidence>
<reference evidence="11" key="1">
    <citation type="journal article" date="2019" name="Nat. Med.">
        <title>A library of human gut bacterial isolates paired with longitudinal multiomics data enables mechanistic microbiome research.</title>
        <authorList>
            <person name="Poyet M."/>
            <person name="Groussin M."/>
            <person name="Gibbons S.M."/>
            <person name="Avila-Pacheco J."/>
            <person name="Jiang X."/>
            <person name="Kearney S.M."/>
            <person name="Perrotta A.R."/>
            <person name="Berdy B."/>
            <person name="Zhao S."/>
            <person name="Lieberman T.D."/>
            <person name="Swanson P.K."/>
            <person name="Smith M."/>
            <person name="Roesemann S."/>
            <person name="Alexander J.E."/>
            <person name="Rich S.A."/>
            <person name="Livny J."/>
            <person name="Vlamakis H."/>
            <person name="Clish C."/>
            <person name="Bullock K."/>
            <person name="Deik A."/>
            <person name="Scott J."/>
            <person name="Pierce K.A."/>
            <person name="Xavier R.J."/>
            <person name="Alm E.J."/>
        </authorList>
    </citation>
    <scope>NUCLEOTIDE SEQUENCE</scope>
    <source>
        <strain evidence="11">BIOML-A18</strain>
    </source>
</reference>
<feature type="domain" description="Histidine kinase/HSP90-like ATPase" evidence="9">
    <location>
        <begin position="331"/>
        <end position="413"/>
    </location>
</feature>
<gene>
    <name evidence="11" type="ORF">GKC89_06190</name>
</gene>
<dbReference type="PANTHER" id="PTHR24421:SF10">
    <property type="entry name" value="NITRATE_NITRITE SENSOR PROTEIN NARQ"/>
    <property type="match status" value="1"/>
</dbReference>
<evidence type="ECO:0000256" key="1">
    <source>
        <dbReference type="ARBA" id="ARBA00000085"/>
    </source>
</evidence>
<proteinExistence type="predicted"/>
<dbReference type="GO" id="GO:0046983">
    <property type="term" value="F:protein dimerization activity"/>
    <property type="evidence" value="ECO:0007669"/>
    <property type="project" value="InterPro"/>
</dbReference>
<dbReference type="SUPFAM" id="SSF55874">
    <property type="entry name" value="ATPase domain of HSP90 chaperone/DNA topoisomerase II/histidine kinase"/>
    <property type="match status" value="1"/>
</dbReference>
<dbReference type="EMBL" id="WKOD01000015">
    <property type="protein sequence ID" value="MSA68676.1"/>
    <property type="molecule type" value="Genomic_DNA"/>
</dbReference>
<accession>A0A6A8HUS4</accession>
<keyword evidence="8" id="KW-0902">Two-component regulatory system</keyword>
<dbReference type="InterPro" id="IPR003594">
    <property type="entry name" value="HATPase_dom"/>
</dbReference>
<keyword evidence="3" id="KW-0597">Phosphoprotein</keyword>
<keyword evidence="5" id="KW-0547">Nucleotide-binding</keyword>
<dbReference type="EC" id="2.7.13.3" evidence="2"/>
<dbReference type="Pfam" id="PF07730">
    <property type="entry name" value="HisKA_3"/>
    <property type="match status" value="1"/>
</dbReference>
<dbReference type="CDD" id="cd16917">
    <property type="entry name" value="HATPase_UhpB-NarQ-NarX-like"/>
    <property type="match status" value="1"/>
</dbReference>
<evidence type="ECO:0000256" key="4">
    <source>
        <dbReference type="ARBA" id="ARBA00022679"/>
    </source>
</evidence>
<evidence type="ECO:0000256" key="2">
    <source>
        <dbReference type="ARBA" id="ARBA00012438"/>
    </source>
</evidence>
<dbReference type="GO" id="GO:0016020">
    <property type="term" value="C:membrane"/>
    <property type="evidence" value="ECO:0007669"/>
    <property type="project" value="InterPro"/>
</dbReference>
<evidence type="ECO:0000313" key="11">
    <source>
        <dbReference type="EMBL" id="MSA68676.1"/>
    </source>
</evidence>
<evidence type="ECO:0000259" key="9">
    <source>
        <dbReference type="Pfam" id="PF02518"/>
    </source>
</evidence>
<comment type="catalytic activity">
    <reaction evidence="1">
        <text>ATP + protein L-histidine = ADP + protein N-phospho-L-histidine.</text>
        <dbReference type="EC" id="2.7.13.3"/>
    </reaction>
</comment>
<organism evidence="11">
    <name type="scientific">Ligilactobacillus ruminis</name>
    <dbReference type="NCBI Taxonomy" id="1623"/>
    <lineage>
        <taxon>Bacteria</taxon>
        <taxon>Bacillati</taxon>
        <taxon>Bacillota</taxon>
        <taxon>Bacilli</taxon>
        <taxon>Lactobacillales</taxon>
        <taxon>Lactobacillaceae</taxon>
        <taxon>Ligilactobacillus</taxon>
    </lineage>
</organism>
<dbReference type="Gene3D" id="1.20.5.1930">
    <property type="match status" value="1"/>
</dbReference>
<keyword evidence="7" id="KW-0067">ATP-binding</keyword>
<dbReference type="Pfam" id="PF02518">
    <property type="entry name" value="HATPase_c"/>
    <property type="match status" value="1"/>
</dbReference>